<evidence type="ECO:0000313" key="2">
    <source>
        <dbReference type="Proteomes" id="UP001162156"/>
    </source>
</evidence>
<comment type="caution">
    <text evidence="1">The sequence shown here is derived from an EMBL/GenBank/DDBJ whole genome shotgun (WGS) entry which is preliminary data.</text>
</comment>
<dbReference type="AlphaFoldDB" id="A0AAV8X7Y3"/>
<gene>
    <name evidence="1" type="ORF">NQ314_013113</name>
</gene>
<proteinExistence type="predicted"/>
<dbReference type="EMBL" id="JANEYF010003653">
    <property type="protein sequence ID" value="KAJ8934923.1"/>
    <property type="molecule type" value="Genomic_DNA"/>
</dbReference>
<accession>A0AAV8X7Y3</accession>
<name>A0AAV8X7Y3_9CUCU</name>
<sequence>MAEQFDLSSESDSDADMEINMLVYDMAKRRKLIWKSSYMEKRRSHGEFTLTSEFSDSRFTNYFRLNRIQFNEVHSIIENTIYSEGCNAQIPIGSREKLAVFLR</sequence>
<protein>
    <submittedName>
        <fullName evidence="1">Uncharacterized protein</fullName>
    </submittedName>
</protein>
<dbReference type="Proteomes" id="UP001162156">
    <property type="component" value="Unassembled WGS sequence"/>
</dbReference>
<organism evidence="1 2">
    <name type="scientific">Rhamnusium bicolor</name>
    <dbReference type="NCBI Taxonomy" id="1586634"/>
    <lineage>
        <taxon>Eukaryota</taxon>
        <taxon>Metazoa</taxon>
        <taxon>Ecdysozoa</taxon>
        <taxon>Arthropoda</taxon>
        <taxon>Hexapoda</taxon>
        <taxon>Insecta</taxon>
        <taxon>Pterygota</taxon>
        <taxon>Neoptera</taxon>
        <taxon>Endopterygota</taxon>
        <taxon>Coleoptera</taxon>
        <taxon>Polyphaga</taxon>
        <taxon>Cucujiformia</taxon>
        <taxon>Chrysomeloidea</taxon>
        <taxon>Cerambycidae</taxon>
        <taxon>Lepturinae</taxon>
        <taxon>Rhagiini</taxon>
        <taxon>Rhamnusium</taxon>
    </lineage>
</organism>
<reference evidence="1" key="1">
    <citation type="journal article" date="2023" name="Insect Mol. Biol.">
        <title>Genome sequencing provides insights into the evolution of gene families encoding plant cell wall-degrading enzymes in longhorned beetles.</title>
        <authorList>
            <person name="Shin N.R."/>
            <person name="Okamura Y."/>
            <person name="Kirsch R."/>
            <person name="Pauchet Y."/>
        </authorList>
    </citation>
    <scope>NUCLEOTIDE SEQUENCE</scope>
    <source>
        <strain evidence="1">RBIC_L_NR</strain>
    </source>
</reference>
<keyword evidence="2" id="KW-1185">Reference proteome</keyword>
<evidence type="ECO:0000313" key="1">
    <source>
        <dbReference type="EMBL" id="KAJ8934923.1"/>
    </source>
</evidence>